<keyword evidence="3" id="KW-0808">Transferase</keyword>
<dbReference type="Gene3D" id="1.25.10.10">
    <property type="entry name" value="Leucine-rich Repeat Variant"/>
    <property type="match status" value="1"/>
</dbReference>
<dbReference type="AlphaFoldDB" id="S9W6G3"/>
<dbReference type="Gene3D" id="1.10.510.10">
    <property type="entry name" value="Transferase(Phosphotransferase) domain 1"/>
    <property type="match status" value="1"/>
</dbReference>
<gene>
    <name evidence="3" type="ORF">SPOG_04027</name>
</gene>
<evidence type="ECO:0000313" key="4">
    <source>
        <dbReference type="Proteomes" id="UP000015464"/>
    </source>
</evidence>
<dbReference type="InterPro" id="IPR000719">
    <property type="entry name" value="Prot_kinase_dom"/>
</dbReference>
<dbReference type="GO" id="GO:0005737">
    <property type="term" value="C:cytoplasm"/>
    <property type="evidence" value="ECO:0007669"/>
    <property type="project" value="EnsemblFungi"/>
</dbReference>
<dbReference type="STRING" id="653667.S9W6G3"/>
<reference evidence="3 4" key="1">
    <citation type="journal article" date="2011" name="Science">
        <title>Comparative functional genomics of the fission yeasts.</title>
        <authorList>
            <person name="Rhind N."/>
            <person name="Chen Z."/>
            <person name="Yassour M."/>
            <person name="Thompson D.A."/>
            <person name="Haas B.J."/>
            <person name="Habib N."/>
            <person name="Wapinski I."/>
            <person name="Roy S."/>
            <person name="Lin M.F."/>
            <person name="Heiman D.I."/>
            <person name="Young S.K."/>
            <person name="Furuya K."/>
            <person name="Guo Y."/>
            <person name="Pidoux A."/>
            <person name="Chen H.M."/>
            <person name="Robbertse B."/>
            <person name="Goldberg J.M."/>
            <person name="Aoki K."/>
            <person name="Bayne E.H."/>
            <person name="Berlin A.M."/>
            <person name="Desjardins C.A."/>
            <person name="Dobbs E."/>
            <person name="Dukaj L."/>
            <person name="Fan L."/>
            <person name="FitzGerald M.G."/>
            <person name="French C."/>
            <person name="Gujja S."/>
            <person name="Hansen K."/>
            <person name="Keifenheim D."/>
            <person name="Levin J.Z."/>
            <person name="Mosher R.A."/>
            <person name="Mueller C.A."/>
            <person name="Pfiffner J."/>
            <person name="Priest M."/>
            <person name="Russ C."/>
            <person name="Smialowska A."/>
            <person name="Swoboda P."/>
            <person name="Sykes S.M."/>
            <person name="Vaughn M."/>
            <person name="Vengrova S."/>
            <person name="Yoder R."/>
            <person name="Zeng Q."/>
            <person name="Allshire R."/>
            <person name="Baulcombe D."/>
            <person name="Birren B.W."/>
            <person name="Brown W."/>
            <person name="Ekwall K."/>
            <person name="Kellis M."/>
            <person name="Leatherwood J."/>
            <person name="Levin H."/>
            <person name="Margalit H."/>
            <person name="Martienssen R."/>
            <person name="Nieduszynski C.A."/>
            <person name="Spatafora J.W."/>
            <person name="Friedman N."/>
            <person name="Dalgaard J.Z."/>
            <person name="Baumann P."/>
            <person name="Niki H."/>
            <person name="Regev A."/>
            <person name="Nusbaum C."/>
        </authorList>
    </citation>
    <scope>NUCLEOTIDE SEQUENCE [LARGE SCALE GENOMIC DNA]</scope>
    <source>
        <strain evidence="4">OY26 / ATCC MYA-4695 / CBS 11777 / NBRC 106824 / NRRL Y48691</strain>
    </source>
</reference>
<keyword evidence="3" id="KW-0418">Kinase</keyword>
<protein>
    <submittedName>
        <fullName evidence="3">SCY1 protein kinase Ppk32</fullName>
    </submittedName>
</protein>
<feature type="domain" description="Protein kinase" evidence="2">
    <location>
        <begin position="1"/>
        <end position="314"/>
    </location>
</feature>
<dbReference type="HOGENOM" id="CLU_008724_1_1_1"/>
<dbReference type="Pfam" id="PF00069">
    <property type="entry name" value="Pkinase"/>
    <property type="match status" value="1"/>
</dbReference>
<dbReference type="RefSeq" id="XP_013021743.1">
    <property type="nucleotide sequence ID" value="XM_013166289.1"/>
</dbReference>
<feature type="compositionally biased region" description="Low complexity" evidence="1">
    <location>
        <begin position="646"/>
        <end position="663"/>
    </location>
</feature>
<organism evidence="3 4">
    <name type="scientific">Schizosaccharomyces cryophilus (strain OY26 / ATCC MYA-4695 / CBS 11777 / NBRC 106824 / NRRL Y48691)</name>
    <name type="common">Fission yeast</name>
    <dbReference type="NCBI Taxonomy" id="653667"/>
    <lineage>
        <taxon>Eukaryota</taxon>
        <taxon>Fungi</taxon>
        <taxon>Dikarya</taxon>
        <taxon>Ascomycota</taxon>
        <taxon>Taphrinomycotina</taxon>
        <taxon>Schizosaccharomycetes</taxon>
        <taxon>Schizosaccharomycetales</taxon>
        <taxon>Schizosaccharomycetaceae</taxon>
        <taxon>Schizosaccharomyces</taxon>
    </lineage>
</organism>
<keyword evidence="4" id="KW-1185">Reference proteome</keyword>
<dbReference type="SMART" id="SM00220">
    <property type="entry name" value="S_TKc"/>
    <property type="match status" value="1"/>
</dbReference>
<feature type="compositionally biased region" description="Polar residues" evidence="1">
    <location>
        <begin position="673"/>
        <end position="683"/>
    </location>
</feature>
<evidence type="ECO:0000259" key="2">
    <source>
        <dbReference type="PROSITE" id="PS50011"/>
    </source>
</evidence>
<dbReference type="OrthoDB" id="79687at2759"/>
<feature type="region of interest" description="Disordered" evidence="1">
    <location>
        <begin position="599"/>
        <end position="623"/>
    </location>
</feature>
<dbReference type="InterPro" id="IPR016024">
    <property type="entry name" value="ARM-type_fold"/>
</dbReference>
<dbReference type="eggNOG" id="KOG2137">
    <property type="taxonomic scope" value="Eukaryota"/>
</dbReference>
<dbReference type="OMA" id="MPKMTQP"/>
<proteinExistence type="predicted"/>
<accession>S9W6G3</accession>
<name>S9W6G3_SCHCR</name>
<dbReference type="GO" id="GO:1904262">
    <property type="term" value="P:negative regulation of TORC1 signaling"/>
    <property type="evidence" value="ECO:0007669"/>
    <property type="project" value="EnsemblFungi"/>
</dbReference>
<dbReference type="SUPFAM" id="SSF48371">
    <property type="entry name" value="ARM repeat"/>
    <property type="match status" value="1"/>
</dbReference>
<dbReference type="GO" id="GO:0004672">
    <property type="term" value="F:protein kinase activity"/>
    <property type="evidence" value="ECO:0007669"/>
    <property type="project" value="InterPro"/>
</dbReference>
<dbReference type="SUPFAM" id="SSF56112">
    <property type="entry name" value="Protein kinase-like (PK-like)"/>
    <property type="match status" value="1"/>
</dbReference>
<dbReference type="Proteomes" id="UP000015464">
    <property type="component" value="Unassembled WGS sequence"/>
</dbReference>
<dbReference type="GeneID" id="25038341"/>
<dbReference type="GO" id="GO:0005524">
    <property type="term" value="F:ATP binding"/>
    <property type="evidence" value="ECO:0007669"/>
    <property type="project" value="InterPro"/>
</dbReference>
<dbReference type="EMBL" id="KE546988">
    <property type="protein sequence ID" value="EPY54134.1"/>
    <property type="molecule type" value="Genomic_DNA"/>
</dbReference>
<dbReference type="PANTHER" id="PTHR12984">
    <property type="entry name" value="SCY1-RELATED S/T PROTEIN KINASE-LIKE"/>
    <property type="match status" value="1"/>
</dbReference>
<dbReference type="PROSITE" id="PS50011">
    <property type="entry name" value="PROTEIN_KINASE_DOM"/>
    <property type="match status" value="1"/>
</dbReference>
<dbReference type="Gene3D" id="3.30.200.20">
    <property type="entry name" value="Phosphorylase Kinase, domain 1"/>
    <property type="match status" value="1"/>
</dbReference>
<dbReference type="InterPro" id="IPR011989">
    <property type="entry name" value="ARM-like"/>
</dbReference>
<evidence type="ECO:0000256" key="1">
    <source>
        <dbReference type="SAM" id="MobiDB-lite"/>
    </source>
</evidence>
<dbReference type="InterPro" id="IPR011009">
    <property type="entry name" value="Kinase-like_dom_sf"/>
</dbReference>
<dbReference type="CDD" id="cd14011">
    <property type="entry name" value="PK_SCY1_like"/>
    <property type="match status" value="1"/>
</dbReference>
<dbReference type="PANTHER" id="PTHR12984:SF6">
    <property type="entry name" value="SCY1-LIKE PROTEIN 2"/>
    <property type="match status" value="1"/>
</dbReference>
<dbReference type="InterPro" id="IPR051177">
    <property type="entry name" value="CIK-Related_Protein"/>
</dbReference>
<feature type="compositionally biased region" description="Polar residues" evidence="1">
    <location>
        <begin position="613"/>
        <end position="623"/>
    </location>
</feature>
<sequence length="699" mass="78585">MFANAIRLVSNSKKIKNEYNIDKESPIYVGPWTVYPAAKRGTDVEVSVFSFEKRNLSTFLKNSSSLNASLKENMILENLRRDVGSLSRLRHPSLLQVVEPLEESKSRLTFVTKRVQFSLADVICVSTPITSDSSDPSNPFALDEIEIQKGLLQIMNGLSFLKNSAKILHLNVQPRSVIIDSKGDWKLCGFGFCQSLECPRYELLDFDFSIPSSLQQCLDFLAPEYVLHEIVGPENDVFSLGCLIYAVFNRGKSVINAKNHLLSYEKEVSDLNDRLGFYMKNIHSHSLRSLLLQLLSLNSKDRIDVSFLESADYFTSGTISTLRFLEAFPEKLQSEKAAFLESLVNNLSAISYRVQSQKVLPTLLDFLNDQEITASLLPCIFQISKSLDSSMFSSKVFPKFLPLLSHPQNSENTVIIILQSIDCFKVKLPRSTFYERVLPFVYACLEQSSTSIQISAVKIFNYVLDILDQKTVKSVICPKLYHCFAVTKQLEVKVAILECFHVFINATLLDSFAILDKLLPLLEKVKTRVSAVVIAMLQVYADIGRVIPEESVHELVMPRLWVLSASTELTVQEYTHFMREIRKLGDFIQREHIKKLHSHLSSSPYESSKHSTKTSSNAIANSQSSYQEQSPFIRASSSLTTVPSFASHAPSASKADKSSTSTLPFPPLLPTKINESGTHQNQVKNDESLNDLGAWKSLL</sequence>
<feature type="region of interest" description="Disordered" evidence="1">
    <location>
        <begin position="644"/>
        <end position="690"/>
    </location>
</feature>
<evidence type="ECO:0000313" key="3">
    <source>
        <dbReference type="EMBL" id="EPY54134.1"/>
    </source>
</evidence>